<comment type="caution">
    <text evidence="5">The sequence shown here is derived from an EMBL/GenBank/DDBJ whole genome shotgun (WGS) entry which is preliminary data.</text>
</comment>
<evidence type="ECO:0000313" key="5">
    <source>
        <dbReference type="EMBL" id="NIK87137.1"/>
    </source>
</evidence>
<dbReference type="Gene3D" id="3.90.470.20">
    <property type="entry name" value="4'-phosphopantetheinyl transferase domain"/>
    <property type="match status" value="1"/>
</dbReference>
<protein>
    <submittedName>
        <fullName evidence="5">4'-phosphopantetheinyl transferase</fullName>
        <ecNumber evidence="5">2.7.8.-</ecNumber>
    </submittedName>
</protein>
<proteinExistence type="inferred from homology"/>
<feature type="domain" description="4'-phosphopantetheinyl transferase N-terminal" evidence="4">
    <location>
        <begin position="22"/>
        <end position="99"/>
    </location>
</feature>
<dbReference type="GO" id="GO:0008897">
    <property type="term" value="F:holo-[acyl-carrier-protein] synthase activity"/>
    <property type="evidence" value="ECO:0007669"/>
    <property type="project" value="InterPro"/>
</dbReference>
<dbReference type="EMBL" id="JAASRM010000001">
    <property type="protein sequence ID" value="NIK87137.1"/>
    <property type="molecule type" value="Genomic_DNA"/>
</dbReference>
<feature type="domain" description="4'-phosphopantetheinyl transferase" evidence="3">
    <location>
        <begin position="105"/>
        <end position="190"/>
    </location>
</feature>
<dbReference type="InterPro" id="IPR008278">
    <property type="entry name" value="4-PPantetheinyl_Trfase_dom"/>
</dbReference>
<evidence type="ECO:0000256" key="2">
    <source>
        <dbReference type="ARBA" id="ARBA00022679"/>
    </source>
</evidence>
<evidence type="ECO:0000259" key="3">
    <source>
        <dbReference type="Pfam" id="PF01648"/>
    </source>
</evidence>
<dbReference type="Pfam" id="PF01648">
    <property type="entry name" value="ACPS"/>
    <property type="match status" value="1"/>
</dbReference>
<evidence type="ECO:0000259" key="4">
    <source>
        <dbReference type="Pfam" id="PF22624"/>
    </source>
</evidence>
<dbReference type="RefSeq" id="WP_167080466.1">
    <property type="nucleotide sequence ID" value="NZ_BAAADC010000001.1"/>
</dbReference>
<dbReference type="GO" id="GO:0019878">
    <property type="term" value="P:lysine biosynthetic process via aminoadipic acid"/>
    <property type="evidence" value="ECO:0007669"/>
    <property type="project" value="TreeGrafter"/>
</dbReference>
<dbReference type="PANTHER" id="PTHR12215:SF10">
    <property type="entry name" value="L-AMINOADIPATE-SEMIALDEHYDE DEHYDROGENASE-PHOSPHOPANTETHEINYL TRANSFERASE"/>
    <property type="match status" value="1"/>
</dbReference>
<comment type="similarity">
    <text evidence="1">Belongs to the P-Pant transferase superfamily. Gsp/Sfp/HetI/AcpT family.</text>
</comment>
<dbReference type="GO" id="GO:0000287">
    <property type="term" value="F:magnesium ion binding"/>
    <property type="evidence" value="ECO:0007669"/>
    <property type="project" value="InterPro"/>
</dbReference>
<dbReference type="PANTHER" id="PTHR12215">
    <property type="entry name" value="PHOSPHOPANTETHEINE TRANSFERASE"/>
    <property type="match status" value="1"/>
</dbReference>
<reference evidence="5 6" key="1">
    <citation type="submission" date="2020-03" db="EMBL/GenBank/DDBJ databases">
        <title>Genomic Encyclopedia of Type Strains, Phase IV (KMG-IV): sequencing the most valuable type-strain genomes for metagenomic binning, comparative biology and taxonomic classification.</title>
        <authorList>
            <person name="Goeker M."/>
        </authorList>
    </citation>
    <scope>NUCLEOTIDE SEQUENCE [LARGE SCALE GENOMIC DNA]</scope>
    <source>
        <strain evidence="5 6">DSM 19867</strain>
    </source>
</reference>
<dbReference type="GO" id="GO:0005829">
    <property type="term" value="C:cytosol"/>
    <property type="evidence" value="ECO:0007669"/>
    <property type="project" value="TreeGrafter"/>
</dbReference>
<dbReference type="Proteomes" id="UP000570514">
    <property type="component" value="Unassembled WGS sequence"/>
</dbReference>
<dbReference type="SUPFAM" id="SSF56214">
    <property type="entry name" value="4'-phosphopantetheinyl transferase"/>
    <property type="match status" value="2"/>
</dbReference>
<accession>A0A846MVV9</accession>
<keyword evidence="2 5" id="KW-0808">Transferase</keyword>
<sequence length="233" mass="25612">MPQVYTVDLAGLEYATPGWLGLLDKVERARADRFFKARDRLAFIAAHTLKRVALAQALPGRDAKALQFDVDPYGKPFLAEQDRVPFSLSHTNGLVALALSSQTDLGVDVEALGSPIPHKDAMRSILSAAESAALTYAADLENTFLVLWTAKEAVAKAEGKGFSLQFSEIEVHHDHAQGLSLRWKLWWSRPTPGHILALAWDEREGAVDMRALRGDELTAWVECQGEGVGHRMA</sequence>
<gene>
    <name evidence="5" type="ORF">FHS83_000455</name>
</gene>
<organism evidence="5 6">
    <name type="scientific">Rhizomicrobium palustre</name>
    <dbReference type="NCBI Taxonomy" id="189966"/>
    <lineage>
        <taxon>Bacteria</taxon>
        <taxon>Pseudomonadati</taxon>
        <taxon>Pseudomonadota</taxon>
        <taxon>Alphaproteobacteria</taxon>
        <taxon>Micropepsales</taxon>
        <taxon>Micropepsaceae</taxon>
        <taxon>Rhizomicrobium</taxon>
    </lineage>
</organism>
<dbReference type="AlphaFoldDB" id="A0A846MVV9"/>
<dbReference type="InterPro" id="IPR055066">
    <property type="entry name" value="AASDHPPT_N"/>
</dbReference>
<name>A0A846MVV9_9PROT</name>
<dbReference type="InterPro" id="IPR037143">
    <property type="entry name" value="4-PPantetheinyl_Trfase_dom_sf"/>
</dbReference>
<keyword evidence="6" id="KW-1185">Reference proteome</keyword>
<dbReference type="Pfam" id="PF22624">
    <property type="entry name" value="AASDHPPT_N"/>
    <property type="match status" value="1"/>
</dbReference>
<evidence type="ECO:0000256" key="1">
    <source>
        <dbReference type="ARBA" id="ARBA00010990"/>
    </source>
</evidence>
<evidence type="ECO:0000313" key="6">
    <source>
        <dbReference type="Proteomes" id="UP000570514"/>
    </source>
</evidence>
<dbReference type="InterPro" id="IPR050559">
    <property type="entry name" value="P-Pant_transferase_sf"/>
</dbReference>
<dbReference type="EC" id="2.7.8.-" evidence="5"/>